<dbReference type="PANTHER" id="PTHR33352">
    <property type="entry name" value="SLR1095 PROTEIN"/>
    <property type="match status" value="1"/>
</dbReference>
<dbReference type="SUPFAM" id="SSF52980">
    <property type="entry name" value="Restriction endonuclease-like"/>
    <property type="match status" value="1"/>
</dbReference>
<gene>
    <name evidence="2" type="ORF">GCM10010885_12500</name>
</gene>
<evidence type="ECO:0000313" key="3">
    <source>
        <dbReference type="Proteomes" id="UP000637695"/>
    </source>
</evidence>
<protein>
    <recommendedName>
        <fullName evidence="1">Putative restriction endonuclease domain-containing protein</fullName>
    </recommendedName>
</protein>
<dbReference type="AlphaFoldDB" id="A0A917NJ67"/>
<dbReference type="Pfam" id="PF05685">
    <property type="entry name" value="Uma2"/>
    <property type="match status" value="1"/>
</dbReference>
<dbReference type="PANTHER" id="PTHR33352:SF3">
    <property type="entry name" value="SLR1612 PROTEIN"/>
    <property type="match status" value="1"/>
</dbReference>
<reference evidence="2" key="1">
    <citation type="journal article" date="2014" name="Int. J. Syst. Evol. Microbiol.">
        <title>Complete genome sequence of Corynebacterium casei LMG S-19264T (=DSM 44701T), isolated from a smear-ripened cheese.</title>
        <authorList>
            <consortium name="US DOE Joint Genome Institute (JGI-PGF)"/>
            <person name="Walter F."/>
            <person name="Albersmeier A."/>
            <person name="Kalinowski J."/>
            <person name="Ruckert C."/>
        </authorList>
    </citation>
    <scope>NUCLEOTIDE SEQUENCE</scope>
    <source>
        <strain evidence="2">JCM 18487</strain>
    </source>
</reference>
<organism evidence="2 3">
    <name type="scientific">Alicyclobacillus cellulosilyticus</name>
    <dbReference type="NCBI Taxonomy" id="1003997"/>
    <lineage>
        <taxon>Bacteria</taxon>
        <taxon>Bacillati</taxon>
        <taxon>Bacillota</taxon>
        <taxon>Bacilli</taxon>
        <taxon>Bacillales</taxon>
        <taxon>Alicyclobacillaceae</taxon>
        <taxon>Alicyclobacillus</taxon>
    </lineage>
</organism>
<dbReference type="InterPro" id="IPR011335">
    <property type="entry name" value="Restrct_endonuc-II-like"/>
</dbReference>
<dbReference type="Proteomes" id="UP000637695">
    <property type="component" value="Unassembled WGS sequence"/>
</dbReference>
<proteinExistence type="predicted"/>
<evidence type="ECO:0000259" key="1">
    <source>
        <dbReference type="Pfam" id="PF05685"/>
    </source>
</evidence>
<dbReference type="InterPro" id="IPR012296">
    <property type="entry name" value="Nuclease_put_TT1808"/>
</dbReference>
<evidence type="ECO:0000313" key="2">
    <source>
        <dbReference type="EMBL" id="GGJ04830.1"/>
    </source>
</evidence>
<sequence>MDLTFEDDERTQTVVQPDLFVMCGVYRRERRIIGVPVLVVEVLSPSTATVDTIRKLHLYERVGVKEYWIADPDLKVLFVYQHDGQRLRFVGEVGTGTALRSAALPDLEIDVRHVFA</sequence>
<feature type="domain" description="Putative restriction endonuclease" evidence="1">
    <location>
        <begin position="12"/>
        <end position="111"/>
    </location>
</feature>
<dbReference type="Gene3D" id="3.90.1570.10">
    <property type="entry name" value="tt1808, chain A"/>
    <property type="match status" value="1"/>
</dbReference>
<comment type="caution">
    <text evidence="2">The sequence shown here is derived from an EMBL/GenBank/DDBJ whole genome shotgun (WGS) entry which is preliminary data.</text>
</comment>
<dbReference type="EMBL" id="BMOY01000016">
    <property type="protein sequence ID" value="GGJ04830.1"/>
    <property type="molecule type" value="Genomic_DNA"/>
</dbReference>
<keyword evidence="3" id="KW-1185">Reference proteome</keyword>
<dbReference type="InterPro" id="IPR008538">
    <property type="entry name" value="Uma2"/>
</dbReference>
<accession>A0A917NJ67</accession>
<name>A0A917NJ67_9BACL</name>
<reference evidence="2" key="2">
    <citation type="submission" date="2020-09" db="EMBL/GenBank/DDBJ databases">
        <authorList>
            <person name="Sun Q."/>
            <person name="Ohkuma M."/>
        </authorList>
    </citation>
    <scope>NUCLEOTIDE SEQUENCE</scope>
    <source>
        <strain evidence="2">JCM 18487</strain>
    </source>
</reference>
<dbReference type="CDD" id="cd06260">
    <property type="entry name" value="DUF820-like"/>
    <property type="match status" value="1"/>
</dbReference>